<gene>
    <name evidence="2" type="ORF">GOP47_0019007</name>
</gene>
<dbReference type="EMBL" id="JABFUD020000018">
    <property type="protein sequence ID" value="KAI5066383.1"/>
    <property type="molecule type" value="Genomic_DNA"/>
</dbReference>
<name>A0A9D4Z8P3_ADICA</name>
<evidence type="ECO:0000256" key="1">
    <source>
        <dbReference type="SAM" id="MobiDB-lite"/>
    </source>
</evidence>
<evidence type="ECO:0000313" key="3">
    <source>
        <dbReference type="Proteomes" id="UP000886520"/>
    </source>
</evidence>
<comment type="caution">
    <text evidence="2">The sequence shown here is derived from an EMBL/GenBank/DDBJ whole genome shotgun (WGS) entry which is preliminary data.</text>
</comment>
<dbReference type="AlphaFoldDB" id="A0A9D4Z8P3"/>
<organism evidence="2 3">
    <name type="scientific">Adiantum capillus-veneris</name>
    <name type="common">Maidenhair fern</name>
    <dbReference type="NCBI Taxonomy" id="13818"/>
    <lineage>
        <taxon>Eukaryota</taxon>
        <taxon>Viridiplantae</taxon>
        <taxon>Streptophyta</taxon>
        <taxon>Embryophyta</taxon>
        <taxon>Tracheophyta</taxon>
        <taxon>Polypodiopsida</taxon>
        <taxon>Polypodiidae</taxon>
        <taxon>Polypodiales</taxon>
        <taxon>Pteridineae</taxon>
        <taxon>Pteridaceae</taxon>
        <taxon>Vittarioideae</taxon>
        <taxon>Adiantum</taxon>
    </lineage>
</organism>
<dbReference type="Proteomes" id="UP000886520">
    <property type="component" value="Chromosome 18"/>
</dbReference>
<reference evidence="2" key="1">
    <citation type="submission" date="2021-01" db="EMBL/GenBank/DDBJ databases">
        <title>Adiantum capillus-veneris genome.</title>
        <authorList>
            <person name="Fang Y."/>
            <person name="Liao Q."/>
        </authorList>
    </citation>
    <scope>NUCLEOTIDE SEQUENCE</scope>
    <source>
        <strain evidence="2">H3</strain>
        <tissue evidence="2">Leaf</tissue>
    </source>
</reference>
<accession>A0A9D4Z8P3</accession>
<keyword evidence="3" id="KW-1185">Reference proteome</keyword>
<evidence type="ECO:0000313" key="2">
    <source>
        <dbReference type="EMBL" id="KAI5066383.1"/>
    </source>
</evidence>
<feature type="region of interest" description="Disordered" evidence="1">
    <location>
        <begin position="1"/>
        <end position="21"/>
    </location>
</feature>
<proteinExistence type="predicted"/>
<feature type="compositionally biased region" description="Low complexity" evidence="1">
    <location>
        <begin position="9"/>
        <end position="21"/>
    </location>
</feature>
<sequence length="61" mass="6675">MLRSMVEEPLSSSSGKSSPNPSSCSFFMAIEATFLFEQFGVWASLLLAPSKIASFKVRDLL</sequence>
<protein>
    <submittedName>
        <fullName evidence="2">Uncharacterized protein</fullName>
    </submittedName>
</protein>